<evidence type="ECO:0000256" key="1">
    <source>
        <dbReference type="SAM" id="MobiDB-lite"/>
    </source>
</evidence>
<evidence type="ECO:0000313" key="2">
    <source>
        <dbReference type="EMBL" id="KAK8013184.1"/>
    </source>
</evidence>
<comment type="caution">
    <text evidence="2">The sequence shown here is derived from an EMBL/GenBank/DDBJ whole genome shotgun (WGS) entry which is preliminary data.</text>
</comment>
<feature type="region of interest" description="Disordered" evidence="1">
    <location>
        <begin position="54"/>
        <end position="74"/>
    </location>
</feature>
<keyword evidence="3" id="KW-1185">Reference proteome</keyword>
<gene>
    <name evidence="2" type="ORF">PG991_009455</name>
</gene>
<name>A0ABR1RIS4_9PEZI</name>
<organism evidence="2 3">
    <name type="scientific">Apiospora marii</name>
    <dbReference type="NCBI Taxonomy" id="335849"/>
    <lineage>
        <taxon>Eukaryota</taxon>
        <taxon>Fungi</taxon>
        <taxon>Dikarya</taxon>
        <taxon>Ascomycota</taxon>
        <taxon>Pezizomycotina</taxon>
        <taxon>Sordariomycetes</taxon>
        <taxon>Xylariomycetidae</taxon>
        <taxon>Amphisphaeriales</taxon>
        <taxon>Apiosporaceae</taxon>
        <taxon>Apiospora</taxon>
    </lineage>
</organism>
<protein>
    <recommendedName>
        <fullName evidence="4">Hypervirulence associated protein TUDOR domain-containing protein</fullName>
    </recommendedName>
</protein>
<feature type="compositionally biased region" description="Basic and acidic residues" evidence="1">
    <location>
        <begin position="57"/>
        <end position="74"/>
    </location>
</feature>
<sequence length="74" mass="8317">MPTEAEQRDLPQPWKAWHASLDPMSRQDIRDGSYILTNADGGHGTVANEPRQVDLNAQKEKPSNEAHLVRAKLE</sequence>
<dbReference type="Proteomes" id="UP001396898">
    <property type="component" value="Unassembled WGS sequence"/>
</dbReference>
<evidence type="ECO:0008006" key="4">
    <source>
        <dbReference type="Google" id="ProtNLM"/>
    </source>
</evidence>
<proteinExistence type="predicted"/>
<accession>A0ABR1RIS4</accession>
<dbReference type="EMBL" id="JAQQWI010000014">
    <property type="protein sequence ID" value="KAK8013184.1"/>
    <property type="molecule type" value="Genomic_DNA"/>
</dbReference>
<reference evidence="2 3" key="1">
    <citation type="submission" date="2023-01" db="EMBL/GenBank/DDBJ databases">
        <title>Analysis of 21 Apiospora genomes using comparative genomics revels a genus with tremendous synthesis potential of carbohydrate active enzymes and secondary metabolites.</title>
        <authorList>
            <person name="Sorensen T."/>
        </authorList>
    </citation>
    <scope>NUCLEOTIDE SEQUENCE [LARGE SCALE GENOMIC DNA]</scope>
    <source>
        <strain evidence="2 3">CBS 20057</strain>
    </source>
</reference>
<evidence type="ECO:0000313" key="3">
    <source>
        <dbReference type="Proteomes" id="UP001396898"/>
    </source>
</evidence>